<evidence type="ECO:0000256" key="1">
    <source>
        <dbReference type="ARBA" id="ARBA00007594"/>
    </source>
</evidence>
<sequence>MSHFLAPAQQAPLGPTTHYRVTLRRSAIGLPSRFSKILTAMKLTKRLQSVYLPQNQAVAGSILAVKELVHVDNVRRLDPPVGRLSEEDAAEELRAWHASVKDEDAVWVDAKGDVIDWGREAKRAPRGYRVVGNLLSKERDDEIRLQNEVGL</sequence>
<keyword evidence="4" id="KW-1185">Reference proteome</keyword>
<dbReference type="OrthoDB" id="509901at2759"/>
<dbReference type="GeneID" id="37015455"/>
<dbReference type="STRING" id="1684307.A0A316U4E7"/>
<dbReference type="EMBL" id="KZ819329">
    <property type="protein sequence ID" value="PWN20132.1"/>
    <property type="molecule type" value="Genomic_DNA"/>
</dbReference>
<dbReference type="Proteomes" id="UP000245942">
    <property type="component" value="Unassembled WGS sequence"/>
</dbReference>
<gene>
    <name evidence="3" type="ORF">BCV69DRAFT_290647</name>
</gene>
<dbReference type="AlphaFoldDB" id="A0A316U4E7"/>
<evidence type="ECO:0000313" key="3">
    <source>
        <dbReference type="EMBL" id="PWN20132.1"/>
    </source>
</evidence>
<dbReference type="Pfam" id="PF00327">
    <property type="entry name" value="Ribosomal_L30"/>
    <property type="match status" value="1"/>
</dbReference>
<protein>
    <recommendedName>
        <fullName evidence="2">Large ribosomal subunit protein uL30-like ferredoxin-like fold domain-containing protein</fullName>
    </recommendedName>
</protein>
<dbReference type="Gene3D" id="3.30.1390.20">
    <property type="entry name" value="Ribosomal protein L30, ferredoxin-like fold domain"/>
    <property type="match status" value="1"/>
</dbReference>
<evidence type="ECO:0000259" key="2">
    <source>
        <dbReference type="Pfam" id="PF00327"/>
    </source>
</evidence>
<dbReference type="SUPFAM" id="SSF55129">
    <property type="entry name" value="Ribosomal protein L30p/L7e"/>
    <property type="match status" value="1"/>
</dbReference>
<accession>A0A316U4E7</accession>
<name>A0A316U4E7_9BASI</name>
<comment type="similarity">
    <text evidence="1">Belongs to the universal ribosomal protein uL30 family.</text>
</comment>
<feature type="domain" description="Large ribosomal subunit protein uL30-like ferredoxin-like fold" evidence="2">
    <location>
        <begin position="19"/>
        <end position="69"/>
    </location>
</feature>
<organism evidence="3 4">
    <name type="scientific">Pseudomicrostroma glucosiphilum</name>
    <dbReference type="NCBI Taxonomy" id="1684307"/>
    <lineage>
        <taxon>Eukaryota</taxon>
        <taxon>Fungi</taxon>
        <taxon>Dikarya</taxon>
        <taxon>Basidiomycota</taxon>
        <taxon>Ustilaginomycotina</taxon>
        <taxon>Exobasidiomycetes</taxon>
        <taxon>Microstromatales</taxon>
        <taxon>Microstromatales incertae sedis</taxon>
        <taxon>Pseudomicrostroma</taxon>
    </lineage>
</organism>
<reference evidence="3 4" key="1">
    <citation type="journal article" date="2018" name="Mol. Biol. Evol.">
        <title>Broad Genomic Sampling Reveals a Smut Pathogenic Ancestry of the Fungal Clade Ustilaginomycotina.</title>
        <authorList>
            <person name="Kijpornyongpan T."/>
            <person name="Mondo S.J."/>
            <person name="Barry K."/>
            <person name="Sandor L."/>
            <person name="Lee J."/>
            <person name="Lipzen A."/>
            <person name="Pangilinan J."/>
            <person name="LaButti K."/>
            <person name="Hainaut M."/>
            <person name="Henrissat B."/>
            <person name="Grigoriev I.V."/>
            <person name="Spatafora J.W."/>
            <person name="Aime M.C."/>
        </authorList>
    </citation>
    <scope>NUCLEOTIDE SEQUENCE [LARGE SCALE GENOMIC DNA]</scope>
    <source>
        <strain evidence="3 4">MCA 4718</strain>
    </source>
</reference>
<dbReference type="InterPro" id="IPR016082">
    <property type="entry name" value="Ribosomal_uL30_ferredoxin-like"/>
</dbReference>
<proteinExistence type="inferred from homology"/>
<evidence type="ECO:0000313" key="4">
    <source>
        <dbReference type="Proteomes" id="UP000245942"/>
    </source>
</evidence>
<dbReference type="InterPro" id="IPR036919">
    <property type="entry name" value="Ribo_uL30_ferredoxin-like_sf"/>
</dbReference>
<dbReference type="RefSeq" id="XP_025347292.1">
    <property type="nucleotide sequence ID" value="XM_025493721.1"/>
</dbReference>